<reference evidence="10" key="1">
    <citation type="submission" date="2015-04" db="EMBL/GenBank/DDBJ databases">
        <title>The genome sequence of the plant pathogenic Rhizarian Plasmodiophora brassicae reveals insights in its biotrophic life cycle and the origin of chitin synthesis.</title>
        <authorList>
            <person name="Schwelm A."/>
            <person name="Fogelqvist J."/>
            <person name="Knaust A."/>
            <person name="Julke S."/>
            <person name="Lilja T."/>
            <person name="Dhandapani V."/>
            <person name="Bonilla-Rosso G."/>
            <person name="Karlsson M."/>
            <person name="Shevchenko A."/>
            <person name="Choi S.R."/>
            <person name="Kim H.G."/>
            <person name="Park J.Y."/>
            <person name="Lim Y.P."/>
            <person name="Ludwig-Muller J."/>
            <person name="Dixelius C."/>
        </authorList>
    </citation>
    <scope>NUCLEOTIDE SEQUENCE</scope>
    <source>
        <tissue evidence="10">Potato root galls</tissue>
    </source>
</reference>
<dbReference type="Gene3D" id="3.30.40.10">
    <property type="entry name" value="Zinc/RING finger domain, C3HC4 (zinc finger)"/>
    <property type="match status" value="1"/>
</dbReference>
<organism evidence="10">
    <name type="scientific">Spongospora subterranea</name>
    <dbReference type="NCBI Taxonomy" id="70186"/>
    <lineage>
        <taxon>Eukaryota</taxon>
        <taxon>Sar</taxon>
        <taxon>Rhizaria</taxon>
        <taxon>Endomyxa</taxon>
        <taxon>Phytomyxea</taxon>
        <taxon>Plasmodiophorida</taxon>
        <taxon>Plasmodiophoridae</taxon>
        <taxon>Spongospora</taxon>
    </lineage>
</organism>
<feature type="domain" description="RING-type" evidence="8">
    <location>
        <begin position="170"/>
        <end position="210"/>
    </location>
</feature>
<dbReference type="PROSITE" id="PS51282">
    <property type="entry name" value="DWNN"/>
    <property type="match status" value="1"/>
</dbReference>
<dbReference type="GO" id="GO:0016567">
    <property type="term" value="P:protein ubiquitination"/>
    <property type="evidence" value="ECO:0007669"/>
    <property type="project" value="InterPro"/>
</dbReference>
<dbReference type="Pfam" id="PF08783">
    <property type="entry name" value="DWNN"/>
    <property type="match status" value="1"/>
</dbReference>
<evidence type="ECO:0000256" key="7">
    <source>
        <dbReference type="SAM" id="MobiDB-lite"/>
    </source>
</evidence>
<dbReference type="SMART" id="SM01180">
    <property type="entry name" value="DWNN"/>
    <property type="match status" value="1"/>
</dbReference>
<evidence type="ECO:0008006" key="11">
    <source>
        <dbReference type="Google" id="ProtNLM"/>
    </source>
</evidence>
<keyword evidence="2" id="KW-0479">Metal-binding</keyword>
<keyword evidence="5" id="KW-0539">Nucleus</keyword>
<keyword evidence="3 6" id="KW-0863">Zinc-finger</keyword>
<dbReference type="AlphaFoldDB" id="A0A0H5R9H7"/>
<keyword evidence="4" id="KW-0862">Zinc</keyword>
<dbReference type="SUPFAM" id="SSF57850">
    <property type="entry name" value="RING/U-box"/>
    <property type="match status" value="1"/>
</dbReference>
<dbReference type="GO" id="GO:0061630">
    <property type="term" value="F:ubiquitin protein ligase activity"/>
    <property type="evidence" value="ECO:0007669"/>
    <property type="project" value="InterPro"/>
</dbReference>
<dbReference type="GO" id="GO:0008270">
    <property type="term" value="F:zinc ion binding"/>
    <property type="evidence" value="ECO:0007669"/>
    <property type="project" value="UniProtKB-KW"/>
</dbReference>
<feature type="domain" description="DWNN" evidence="9">
    <location>
        <begin position="3"/>
        <end position="78"/>
    </location>
</feature>
<dbReference type="GO" id="GO:0006397">
    <property type="term" value="P:mRNA processing"/>
    <property type="evidence" value="ECO:0007669"/>
    <property type="project" value="InterPro"/>
</dbReference>
<dbReference type="PROSITE" id="PS50089">
    <property type="entry name" value="ZF_RING_2"/>
    <property type="match status" value="1"/>
</dbReference>
<dbReference type="InterPro" id="IPR013083">
    <property type="entry name" value="Znf_RING/FYVE/PHD"/>
</dbReference>
<dbReference type="PANTHER" id="PTHR15439">
    <property type="entry name" value="RETINOBLASTOMA-BINDING PROTEIN 6"/>
    <property type="match status" value="1"/>
</dbReference>
<feature type="region of interest" description="Disordered" evidence="7">
    <location>
        <begin position="318"/>
        <end position="407"/>
    </location>
</feature>
<evidence type="ECO:0000256" key="2">
    <source>
        <dbReference type="ARBA" id="ARBA00022723"/>
    </source>
</evidence>
<dbReference type="EMBL" id="HACM01009999">
    <property type="protein sequence ID" value="CRZ10441.1"/>
    <property type="molecule type" value="Transcribed_RNA"/>
</dbReference>
<evidence type="ECO:0000256" key="6">
    <source>
        <dbReference type="PROSITE-ProRule" id="PRU00175"/>
    </source>
</evidence>
<name>A0A0H5R9H7_9EUKA</name>
<dbReference type="Pfam" id="PF04564">
    <property type="entry name" value="U-box"/>
    <property type="match status" value="1"/>
</dbReference>
<evidence type="ECO:0000256" key="5">
    <source>
        <dbReference type="ARBA" id="ARBA00023242"/>
    </source>
</evidence>
<dbReference type="InterPro" id="IPR003613">
    <property type="entry name" value="Ubox_domain"/>
</dbReference>
<protein>
    <recommendedName>
        <fullName evidence="11">DWNN domain-containing protein</fullName>
    </recommendedName>
</protein>
<dbReference type="GO" id="GO:0005634">
    <property type="term" value="C:nucleus"/>
    <property type="evidence" value="ECO:0007669"/>
    <property type="project" value="UniProtKB-SubCell"/>
</dbReference>
<dbReference type="InterPro" id="IPR014891">
    <property type="entry name" value="DWNN_domain"/>
</dbReference>
<comment type="subcellular location">
    <subcellularLocation>
        <location evidence="1">Nucleus</location>
    </subcellularLocation>
</comment>
<dbReference type="GO" id="GO:0006511">
    <property type="term" value="P:ubiquitin-dependent protein catabolic process"/>
    <property type="evidence" value="ECO:0007669"/>
    <property type="project" value="TreeGrafter"/>
</dbReference>
<evidence type="ECO:0000313" key="10">
    <source>
        <dbReference type="EMBL" id="CRZ10441.1"/>
    </source>
</evidence>
<dbReference type="Gene3D" id="3.10.20.90">
    <property type="entry name" value="Phosphatidylinositol 3-kinase Catalytic Subunit, Chain A, domain 1"/>
    <property type="match status" value="1"/>
</dbReference>
<dbReference type="InterPro" id="IPR033489">
    <property type="entry name" value="RBBP6"/>
</dbReference>
<evidence type="ECO:0000256" key="3">
    <source>
        <dbReference type="ARBA" id="ARBA00022771"/>
    </source>
</evidence>
<proteinExistence type="predicted"/>
<dbReference type="PANTHER" id="PTHR15439:SF0">
    <property type="entry name" value="CELL DIVISION CYCLE AND APOPTOSIS REGULATOR PROTEIN 1-RELATED"/>
    <property type="match status" value="1"/>
</dbReference>
<accession>A0A0H5R9H7</accession>
<feature type="compositionally biased region" description="Basic and acidic residues" evidence="7">
    <location>
        <begin position="337"/>
        <end position="352"/>
    </location>
</feature>
<evidence type="ECO:0000259" key="9">
    <source>
        <dbReference type="PROSITE" id="PS51282"/>
    </source>
</evidence>
<sequence>MSVHYKFRSVSKKWGTVNFDSAVISLNDLKRAIVLQEKTDPNNRDFDFIITNAQTHERYTADNFLIPKNTSVEVKRVPATHATNVRILQTPEVVNTTTKTVDPFAFSIDTADEHRQPLDVISQTAMPSAAQPRQLANVTCRGCKRSDHLEKDCEFVVPTIECSTPPRLTCKLCRNLFTDPCVTPCCYTTYCSSCLRQALLASSQLACPFCCHAGIEIEALKPNIGIKKALNEYLQGKTQEQTVRPGSPIGVPVKPLSPETMKPVFSPTRSVIAVSPVKTMTPILPPHQTFVEMSPSRLSEEVPVKTVAKFDSTNSVPVDNNQFVSGRIGNRNASVKSRSDPHLHRVHADRPSTRWSGSQLEWARSRVVERRREAQRRHPSSRSRSPVNRKYGPVAVSRRHSRDEVRR</sequence>
<dbReference type="InterPro" id="IPR001841">
    <property type="entry name" value="Znf_RING"/>
</dbReference>
<feature type="compositionally biased region" description="Basic and acidic residues" evidence="7">
    <location>
        <begin position="363"/>
        <end position="372"/>
    </location>
</feature>
<dbReference type="CDD" id="cd16620">
    <property type="entry name" value="vRING-HC-C4C4_RBBP6"/>
    <property type="match status" value="1"/>
</dbReference>
<evidence type="ECO:0000256" key="1">
    <source>
        <dbReference type="ARBA" id="ARBA00004123"/>
    </source>
</evidence>
<evidence type="ECO:0000259" key="8">
    <source>
        <dbReference type="PROSITE" id="PS50089"/>
    </source>
</evidence>
<evidence type="ECO:0000256" key="4">
    <source>
        <dbReference type="ARBA" id="ARBA00022833"/>
    </source>
</evidence>